<dbReference type="PANTHER" id="PTHR43296:SF2">
    <property type="entry name" value="PEROXISOMAL 2,4-DIENOYL-COA REDUCTASE [(3E)-ENOYL-COA-PRODUCING]"/>
    <property type="match status" value="1"/>
</dbReference>
<organism evidence="6 7">
    <name type="scientific">Arxiozyma heterogenica</name>
    <dbReference type="NCBI Taxonomy" id="278026"/>
    <lineage>
        <taxon>Eukaryota</taxon>
        <taxon>Fungi</taxon>
        <taxon>Dikarya</taxon>
        <taxon>Ascomycota</taxon>
        <taxon>Saccharomycotina</taxon>
        <taxon>Saccharomycetes</taxon>
        <taxon>Saccharomycetales</taxon>
        <taxon>Saccharomycetaceae</taxon>
        <taxon>Arxiozyma</taxon>
    </lineage>
</organism>
<evidence type="ECO:0000256" key="3">
    <source>
        <dbReference type="ARBA" id="ARBA00026117"/>
    </source>
</evidence>
<reference evidence="7" key="1">
    <citation type="submission" date="2023-07" db="EMBL/GenBank/DDBJ databases">
        <title>A draft genome of Kazachstania heterogenica Y-27499.</title>
        <authorList>
            <person name="Donic C."/>
            <person name="Kralova J.S."/>
            <person name="Fidel L."/>
            <person name="Ben-Dor S."/>
            <person name="Jung S."/>
        </authorList>
    </citation>
    <scope>NUCLEOTIDE SEQUENCE [LARGE SCALE GENOMIC DNA]</scope>
    <source>
        <strain evidence="7">Y27499</strain>
    </source>
</reference>
<dbReference type="SUPFAM" id="SSF51735">
    <property type="entry name" value="NAD(P)-binding Rossmann-fold domains"/>
    <property type="match status" value="1"/>
</dbReference>
<keyword evidence="1" id="KW-0521">NADP</keyword>
<accession>A0AAN7ZSQ8</accession>
<dbReference type="Proteomes" id="UP001306508">
    <property type="component" value="Unassembled WGS sequence"/>
</dbReference>
<evidence type="ECO:0000313" key="7">
    <source>
        <dbReference type="Proteomes" id="UP001306508"/>
    </source>
</evidence>
<keyword evidence="2" id="KW-0560">Oxidoreductase</keyword>
<sequence>MVTTLTKNYIEECSWKPDLFKDKVCLITGGSGTICRVQVEALALLGCNVVIVSRDIENAELVENEVNNLTSRKDSCFAIKNVDVRDYFQMENCIKITIEKFGKLDFLIAGAAGNFVCDFANLSANAFKSVISIDLLGSFNITKAALPHLIKSKGAILFISSTFHKYGVPFQGPVGAAKSGIDALSNNLAVELGPFGVRSNCIQPGAIKDTEGFKRLSNPKYVDDMIKKIPLQRLGTKKDIAEATIFLLSPAGNYINGETITVDGGMWHTGTLFANSDMYPEQIYKGMEKFLSLSKL</sequence>
<dbReference type="Gene3D" id="3.40.50.720">
    <property type="entry name" value="NAD(P)-binding Rossmann-like Domain"/>
    <property type="match status" value="1"/>
</dbReference>
<dbReference type="CDD" id="cd05369">
    <property type="entry name" value="TER_DECR_SDR_a"/>
    <property type="match status" value="1"/>
</dbReference>
<evidence type="ECO:0000256" key="2">
    <source>
        <dbReference type="ARBA" id="ARBA00023002"/>
    </source>
</evidence>
<dbReference type="GO" id="GO:0005777">
    <property type="term" value="C:peroxisome"/>
    <property type="evidence" value="ECO:0007669"/>
    <property type="project" value="TreeGrafter"/>
</dbReference>
<evidence type="ECO:0000256" key="5">
    <source>
        <dbReference type="ARBA" id="ARBA00048340"/>
    </source>
</evidence>
<evidence type="ECO:0000313" key="6">
    <source>
        <dbReference type="EMBL" id="KAK5780629.1"/>
    </source>
</evidence>
<comment type="caution">
    <text evidence="6">The sequence shown here is derived from an EMBL/GenBank/DDBJ whole genome shotgun (WGS) entry which is preliminary data.</text>
</comment>
<comment type="catalytic activity">
    <reaction evidence="5">
        <text>a (2E,4Z)-dienoyl-CoA + NADPH + H(+) = a 4,5-saturated-(3E)-enoyl-CoA + NADP(+)</text>
        <dbReference type="Rhea" id="RHEA:61892"/>
        <dbReference type="ChEBI" id="CHEBI:15378"/>
        <dbReference type="ChEBI" id="CHEBI:57783"/>
        <dbReference type="ChEBI" id="CHEBI:58349"/>
        <dbReference type="ChEBI" id="CHEBI:85099"/>
        <dbReference type="ChEBI" id="CHEBI:85493"/>
        <dbReference type="EC" id="1.3.1.124"/>
    </reaction>
</comment>
<dbReference type="FunFam" id="3.40.50.720:FF:000084">
    <property type="entry name" value="Short-chain dehydrogenase reductase"/>
    <property type="match status" value="1"/>
</dbReference>
<dbReference type="EC" id="1.3.1.124" evidence="3"/>
<evidence type="ECO:0000256" key="1">
    <source>
        <dbReference type="ARBA" id="ARBA00022857"/>
    </source>
</evidence>
<gene>
    <name evidence="6" type="ORF">RI543_001751</name>
</gene>
<comment type="catalytic activity">
    <reaction evidence="4">
        <text>a (2E,4E)-dienoyl-CoA + NADPH + H(+) = a 4,5-saturated-(3E)-enoyl-CoA + NADP(+)</text>
        <dbReference type="Rhea" id="RHEA:45912"/>
        <dbReference type="ChEBI" id="CHEBI:15378"/>
        <dbReference type="ChEBI" id="CHEBI:57783"/>
        <dbReference type="ChEBI" id="CHEBI:58349"/>
        <dbReference type="ChEBI" id="CHEBI:85101"/>
        <dbReference type="ChEBI" id="CHEBI:85493"/>
        <dbReference type="EC" id="1.3.1.124"/>
    </reaction>
</comment>
<dbReference type="GO" id="GO:0008670">
    <property type="term" value="F:2,4-dienoyl-CoA reductase (NADPH) activity"/>
    <property type="evidence" value="ECO:0007669"/>
    <property type="project" value="InterPro"/>
</dbReference>
<proteinExistence type="predicted"/>
<dbReference type="InterPro" id="IPR045017">
    <property type="entry name" value="DECR2-like"/>
</dbReference>
<dbReference type="EMBL" id="JAWIZZ010000040">
    <property type="protein sequence ID" value="KAK5780629.1"/>
    <property type="molecule type" value="Genomic_DNA"/>
</dbReference>
<dbReference type="PRINTS" id="PR00081">
    <property type="entry name" value="GDHRDH"/>
</dbReference>
<dbReference type="InterPro" id="IPR036291">
    <property type="entry name" value="NAD(P)-bd_dom_sf"/>
</dbReference>
<name>A0AAN7ZSQ8_9SACH</name>
<evidence type="ECO:0000256" key="4">
    <source>
        <dbReference type="ARBA" id="ARBA00048009"/>
    </source>
</evidence>
<dbReference type="InterPro" id="IPR002347">
    <property type="entry name" value="SDR_fam"/>
</dbReference>
<dbReference type="AlphaFoldDB" id="A0AAN7ZSQ8"/>
<protein>
    <recommendedName>
        <fullName evidence="3">2,4-dienoyl-CoA reductase [(3E)-enoyl-CoA-producing]</fullName>
        <ecNumber evidence="3">1.3.1.124</ecNumber>
    </recommendedName>
</protein>
<dbReference type="Pfam" id="PF13561">
    <property type="entry name" value="adh_short_C2"/>
    <property type="match status" value="1"/>
</dbReference>
<keyword evidence="7" id="KW-1185">Reference proteome</keyword>
<dbReference type="GO" id="GO:0009062">
    <property type="term" value="P:fatty acid catabolic process"/>
    <property type="evidence" value="ECO:0007669"/>
    <property type="project" value="InterPro"/>
</dbReference>
<dbReference type="PANTHER" id="PTHR43296">
    <property type="entry name" value="PEROXISOMAL 2,4-DIENOYL-COA REDUCTASE"/>
    <property type="match status" value="1"/>
</dbReference>